<accession>A0ABV6PVZ3</accession>
<keyword evidence="3" id="KW-1185">Reference proteome</keyword>
<organism evidence="2 3">
    <name type="scientific">Ottowia pentelensis</name>
    <dbReference type="NCBI Taxonomy" id="511108"/>
    <lineage>
        <taxon>Bacteria</taxon>
        <taxon>Pseudomonadati</taxon>
        <taxon>Pseudomonadota</taxon>
        <taxon>Betaproteobacteria</taxon>
        <taxon>Burkholderiales</taxon>
        <taxon>Comamonadaceae</taxon>
        <taxon>Ottowia</taxon>
    </lineage>
</organism>
<dbReference type="InterPro" id="IPR012312">
    <property type="entry name" value="Hemerythrin-like"/>
</dbReference>
<evidence type="ECO:0000313" key="3">
    <source>
        <dbReference type="Proteomes" id="UP001589834"/>
    </source>
</evidence>
<feature type="domain" description="Hemerythrin-like" evidence="1">
    <location>
        <begin position="6"/>
        <end position="115"/>
    </location>
</feature>
<protein>
    <submittedName>
        <fullName evidence="2">Hemerythrin domain-containing protein</fullName>
    </submittedName>
</protein>
<evidence type="ECO:0000313" key="2">
    <source>
        <dbReference type="EMBL" id="MFC0594002.1"/>
    </source>
</evidence>
<name>A0ABV6PVZ3_9BURK</name>
<reference evidence="2 3" key="1">
    <citation type="submission" date="2024-09" db="EMBL/GenBank/DDBJ databases">
        <authorList>
            <person name="Sun Q."/>
            <person name="Mori K."/>
        </authorList>
    </citation>
    <scope>NUCLEOTIDE SEQUENCE [LARGE SCALE GENOMIC DNA]</scope>
    <source>
        <strain evidence="2 3">NCAIM B.02336</strain>
    </source>
</reference>
<dbReference type="Gene3D" id="1.20.120.520">
    <property type="entry name" value="nmb1532 protein domain like"/>
    <property type="match status" value="1"/>
</dbReference>
<gene>
    <name evidence="2" type="ORF">ACFFGG_15735</name>
</gene>
<proteinExistence type="predicted"/>
<dbReference type="Pfam" id="PF01814">
    <property type="entry name" value="Hemerythrin"/>
    <property type="match status" value="1"/>
</dbReference>
<comment type="caution">
    <text evidence="2">The sequence shown here is derived from an EMBL/GenBank/DDBJ whole genome shotgun (WGS) entry which is preliminary data.</text>
</comment>
<evidence type="ECO:0000259" key="1">
    <source>
        <dbReference type="Pfam" id="PF01814"/>
    </source>
</evidence>
<sequence>MDSTHPSQWLEAQHRRIDDGLKAALRGSASDAVLADALRLLQEHIHLEEAVLFPPLERAGLSMPIFVMQREHGQMWPLIETLLASGAAAAHEPGRELFQMLQIHNPKEEQILYRAADQLPQQTEDGALLRALQDARMPAGWACAMAPR</sequence>
<dbReference type="EMBL" id="JBHLTN010000034">
    <property type="protein sequence ID" value="MFC0594002.1"/>
    <property type="molecule type" value="Genomic_DNA"/>
</dbReference>
<dbReference type="Proteomes" id="UP001589834">
    <property type="component" value="Unassembled WGS sequence"/>
</dbReference>
<dbReference type="RefSeq" id="WP_377484444.1">
    <property type="nucleotide sequence ID" value="NZ_JBHLTN010000034.1"/>
</dbReference>